<organism evidence="3 4">
    <name type="scientific">Fusarium longipes</name>
    <dbReference type="NCBI Taxonomy" id="694270"/>
    <lineage>
        <taxon>Eukaryota</taxon>
        <taxon>Fungi</taxon>
        <taxon>Dikarya</taxon>
        <taxon>Ascomycota</taxon>
        <taxon>Pezizomycotina</taxon>
        <taxon>Sordariomycetes</taxon>
        <taxon>Hypocreomycetidae</taxon>
        <taxon>Hypocreales</taxon>
        <taxon>Nectriaceae</taxon>
        <taxon>Fusarium</taxon>
    </lineage>
</organism>
<dbReference type="EMBL" id="PXOG01000061">
    <property type="protein sequence ID" value="RGP78604.1"/>
    <property type="molecule type" value="Genomic_DNA"/>
</dbReference>
<dbReference type="PANTHER" id="PTHR24148:SF73">
    <property type="entry name" value="HET DOMAIN PROTEIN (AFU_ORTHOLOGUE AFUA_8G01020)"/>
    <property type="match status" value="1"/>
</dbReference>
<sequence>MNSTRITNAPRGDTNNDIIIACVALAISTVALFIALLQALQQYYASATGYASCKELVIGKWSNFTHRRLRLFEFRFEVEFQTPVIFVSAPSNTRGPLGLHGEEEEKSILRYLQCSVWSRFTGLGRLPLQDEKTQEVCRHEITYMVGTQDSYQKTYTWNQDIYDERIRCLNAGETRQAIRTADNELVTWLTLLMAVQRMERESRQWQAEMFFGYDVPYNEWRNRPSHTPLVGNFDIKDANSLHTLTVGMQKKKRSWDTMPEHMKKPYATSTICHIVEIIAMLGIHWKVFNRNENRYRAQGNGFFVTGANIDDLGITFSFQKTGQTWFKENRIIPADDVKELCFGYCPTIFRPRNFKIYAEEPKDIGTLQFASFAAMAETLKVIGCNTKTVNYFSKSVEDTRYSHLFPVAFEMLGMVGSVLQIKGTAFRMLPNPTIHHWDRKSFSLRAMLVAYKSVLDEASKYQEQEAQDESRNAEAMFTDNDQIRMIIKGADEIENNFIESEQKISDPEARQAQEEWQDQFVTEHHEPGQGTEEPRLYSCALINALHTAIEKCDVFLKKKPVIRSVLRVHLQEILSMLNLRDTDYGPAENCFQDALTKEGFLIFADQSSKAHRINRQQLANKYHRAIFQKLQRLDSASSGEKHALLMDLYIFWVREMVILKLCNELDRQRTRQGPQSDPQRAQRTKTLLEGPPAGDEDGLKDDGVDVEDCWTYVDSQKKQEISDVWCTFLPWAEKGGDCQLRITKSGMNSSRSARGTGFYCVWIVQEVFVSRHAIVLCGEMELSWSDIFQAIQYLADAGLGLTLGLQRFNQLHNLDYLRRCYLKGQTVDSLHLLVQARRAQAKQAEDHIFAFRGFYHNAESFGFDLTLPKYPMDYDVVYVQTANKMFRYYQTLDILSIHRIGIEIPPPDCRPLPSWVPDWSEGDTCEAFVWRNIHPDFTQEQRARYRATGSSRYHEFMRDGDRILKVEGWKMDEVLCADPAMDPRYDHGVIDDITAQMSDILNTQETYISWDVVAGLHMSQAYVTGEPRCAAYKATLLGGCLFEDEDNNLTVLFWLCRMSLVPFQILYILRLNKVWVMKIIFYCVAARTWFMRPILWLIPFPAQIIYRLLPVLQAFPKLATLIARRRVIRTDQGLIGLVLAQTLPGKVGNWLETLISMASSYKGA</sequence>
<gene>
    <name evidence="3" type="ORF">FLONG3_3226</name>
</gene>
<keyword evidence="2" id="KW-0812">Transmembrane</keyword>
<evidence type="ECO:0000256" key="2">
    <source>
        <dbReference type="SAM" id="Phobius"/>
    </source>
</evidence>
<evidence type="ECO:0000313" key="3">
    <source>
        <dbReference type="EMBL" id="RGP78604.1"/>
    </source>
</evidence>
<feature type="transmembrane region" description="Helical" evidence="2">
    <location>
        <begin position="18"/>
        <end position="37"/>
    </location>
</feature>
<accession>A0A395T1J5</accession>
<dbReference type="InterPro" id="IPR052895">
    <property type="entry name" value="HetReg/Transcr_Mod"/>
</dbReference>
<proteinExistence type="predicted"/>
<protein>
    <submittedName>
        <fullName evidence="3">Modin</fullName>
    </submittedName>
</protein>
<dbReference type="AlphaFoldDB" id="A0A395T1J5"/>
<dbReference type="STRING" id="694270.A0A395T1J5"/>
<dbReference type="OrthoDB" id="5227693at2759"/>
<dbReference type="PANTHER" id="PTHR24148">
    <property type="entry name" value="ANKYRIN REPEAT DOMAIN-CONTAINING PROTEIN 39 HOMOLOG-RELATED"/>
    <property type="match status" value="1"/>
</dbReference>
<feature type="compositionally biased region" description="Polar residues" evidence="1">
    <location>
        <begin position="671"/>
        <end position="685"/>
    </location>
</feature>
<comment type="caution">
    <text evidence="3">The sequence shown here is derived from an EMBL/GenBank/DDBJ whole genome shotgun (WGS) entry which is preliminary data.</text>
</comment>
<dbReference type="Proteomes" id="UP000266234">
    <property type="component" value="Unassembled WGS sequence"/>
</dbReference>
<name>A0A395T1J5_9HYPO</name>
<feature type="region of interest" description="Disordered" evidence="1">
    <location>
        <begin position="669"/>
        <end position="701"/>
    </location>
</feature>
<evidence type="ECO:0000256" key="1">
    <source>
        <dbReference type="SAM" id="MobiDB-lite"/>
    </source>
</evidence>
<keyword evidence="4" id="KW-1185">Reference proteome</keyword>
<keyword evidence="2" id="KW-1133">Transmembrane helix</keyword>
<reference evidence="3 4" key="1">
    <citation type="journal article" date="2018" name="PLoS Pathog.">
        <title>Evolution of structural diversity of trichothecenes, a family of toxins produced by plant pathogenic and entomopathogenic fungi.</title>
        <authorList>
            <person name="Proctor R.H."/>
            <person name="McCormick S.P."/>
            <person name="Kim H.S."/>
            <person name="Cardoza R.E."/>
            <person name="Stanley A.M."/>
            <person name="Lindo L."/>
            <person name="Kelly A."/>
            <person name="Brown D.W."/>
            <person name="Lee T."/>
            <person name="Vaughan M.M."/>
            <person name="Alexander N.J."/>
            <person name="Busman M."/>
            <person name="Gutierrez S."/>
        </authorList>
    </citation>
    <scope>NUCLEOTIDE SEQUENCE [LARGE SCALE GENOMIC DNA]</scope>
    <source>
        <strain evidence="3 4">NRRL 20695</strain>
    </source>
</reference>
<evidence type="ECO:0000313" key="4">
    <source>
        <dbReference type="Proteomes" id="UP000266234"/>
    </source>
</evidence>
<keyword evidence="2" id="KW-0472">Membrane</keyword>